<dbReference type="EMBL" id="UINC01157327">
    <property type="protein sequence ID" value="SVD54248.1"/>
    <property type="molecule type" value="Genomic_DNA"/>
</dbReference>
<organism evidence="1">
    <name type="scientific">marine metagenome</name>
    <dbReference type="NCBI Taxonomy" id="408172"/>
    <lineage>
        <taxon>unclassified sequences</taxon>
        <taxon>metagenomes</taxon>
        <taxon>ecological metagenomes</taxon>
    </lineage>
</organism>
<feature type="non-terminal residue" evidence="1">
    <location>
        <position position="228"/>
    </location>
</feature>
<accession>A0A382W806</accession>
<protein>
    <submittedName>
        <fullName evidence="1">Uncharacterized protein</fullName>
    </submittedName>
</protein>
<sequence>MLSVAPWSFHKGRPREPLSGPRPRIPSFAAGLLLMWAASGPAFSVSGPAATIIDRDGHRHDVTQLALQDRQDMEIYVDEVRQIVLLADVNRIEISGDRGGEEMRVALHMRTGHRLAATMFSGAGSISPHQDTFGRGDGLVRFDGVTELGRFSIPLSDVAQVILRHTGAVSPEHILRATVVDMQGGRFEVSGLRYRRSTRFSYSQGQARRAKEMAKIGELEFGDAGSGE</sequence>
<proteinExistence type="predicted"/>
<name>A0A382W806_9ZZZZ</name>
<dbReference type="AlphaFoldDB" id="A0A382W806"/>
<evidence type="ECO:0000313" key="1">
    <source>
        <dbReference type="EMBL" id="SVD54248.1"/>
    </source>
</evidence>
<reference evidence="1" key="1">
    <citation type="submission" date="2018-05" db="EMBL/GenBank/DDBJ databases">
        <authorList>
            <person name="Lanie J.A."/>
            <person name="Ng W.-L."/>
            <person name="Kazmierczak K.M."/>
            <person name="Andrzejewski T.M."/>
            <person name="Davidsen T.M."/>
            <person name="Wayne K.J."/>
            <person name="Tettelin H."/>
            <person name="Glass J.I."/>
            <person name="Rusch D."/>
            <person name="Podicherti R."/>
            <person name="Tsui H.-C.T."/>
            <person name="Winkler M.E."/>
        </authorList>
    </citation>
    <scope>NUCLEOTIDE SEQUENCE</scope>
</reference>
<gene>
    <name evidence="1" type="ORF">METZ01_LOCUS407102</name>
</gene>